<evidence type="ECO:0000256" key="1">
    <source>
        <dbReference type="SAM" id="MobiDB-lite"/>
    </source>
</evidence>
<feature type="region of interest" description="Disordered" evidence="1">
    <location>
        <begin position="1"/>
        <end position="60"/>
    </location>
</feature>
<name>A0A4S8MSD9_DENBC</name>
<dbReference type="EMBL" id="ML179046">
    <property type="protein sequence ID" value="THV05882.1"/>
    <property type="molecule type" value="Genomic_DNA"/>
</dbReference>
<evidence type="ECO:0000313" key="3">
    <source>
        <dbReference type="Proteomes" id="UP000297245"/>
    </source>
</evidence>
<sequence length="184" mass="20241">MGGSHAPPLREVPTQTSTPKEPKVNKEPTTGKTTHEINAVEADTPDTFGTEIPTEGLSDNPNVFTQRTDPFNPHHIQALIETVTIGPDLSPEQRKEVEDELKAYADVFALSVGEVVVAEGGIHKLNIPEGTKFSKNPKPRNYSPPQREYLYDKLDEMVAADIIERIPPDKVKCVSPITLAKKAH</sequence>
<dbReference type="AlphaFoldDB" id="A0A4S8MSD9"/>
<feature type="non-terminal residue" evidence="2">
    <location>
        <position position="184"/>
    </location>
</feature>
<organism evidence="2 3">
    <name type="scientific">Dendrothele bispora (strain CBS 962.96)</name>
    <dbReference type="NCBI Taxonomy" id="1314807"/>
    <lineage>
        <taxon>Eukaryota</taxon>
        <taxon>Fungi</taxon>
        <taxon>Dikarya</taxon>
        <taxon>Basidiomycota</taxon>
        <taxon>Agaricomycotina</taxon>
        <taxon>Agaricomycetes</taxon>
        <taxon>Agaricomycetidae</taxon>
        <taxon>Agaricales</taxon>
        <taxon>Agaricales incertae sedis</taxon>
        <taxon>Dendrothele</taxon>
    </lineage>
</organism>
<proteinExistence type="predicted"/>
<accession>A0A4S8MSD9</accession>
<dbReference type="OrthoDB" id="3363652at2759"/>
<protein>
    <recommendedName>
        <fullName evidence="4">DNA/RNA polymerase</fullName>
    </recommendedName>
</protein>
<keyword evidence="3" id="KW-1185">Reference proteome</keyword>
<evidence type="ECO:0000313" key="2">
    <source>
        <dbReference type="EMBL" id="THV05882.1"/>
    </source>
</evidence>
<gene>
    <name evidence="2" type="ORF">K435DRAFT_646437</name>
</gene>
<reference evidence="2 3" key="1">
    <citation type="journal article" date="2019" name="Nat. Ecol. Evol.">
        <title>Megaphylogeny resolves global patterns of mushroom evolution.</title>
        <authorList>
            <person name="Varga T."/>
            <person name="Krizsan K."/>
            <person name="Foldi C."/>
            <person name="Dima B."/>
            <person name="Sanchez-Garcia M."/>
            <person name="Sanchez-Ramirez S."/>
            <person name="Szollosi G.J."/>
            <person name="Szarkandi J.G."/>
            <person name="Papp V."/>
            <person name="Albert L."/>
            <person name="Andreopoulos W."/>
            <person name="Angelini C."/>
            <person name="Antonin V."/>
            <person name="Barry K.W."/>
            <person name="Bougher N.L."/>
            <person name="Buchanan P."/>
            <person name="Buyck B."/>
            <person name="Bense V."/>
            <person name="Catcheside P."/>
            <person name="Chovatia M."/>
            <person name="Cooper J."/>
            <person name="Damon W."/>
            <person name="Desjardin D."/>
            <person name="Finy P."/>
            <person name="Geml J."/>
            <person name="Haridas S."/>
            <person name="Hughes K."/>
            <person name="Justo A."/>
            <person name="Karasinski D."/>
            <person name="Kautmanova I."/>
            <person name="Kiss B."/>
            <person name="Kocsube S."/>
            <person name="Kotiranta H."/>
            <person name="LaButti K.M."/>
            <person name="Lechner B.E."/>
            <person name="Liimatainen K."/>
            <person name="Lipzen A."/>
            <person name="Lukacs Z."/>
            <person name="Mihaltcheva S."/>
            <person name="Morgado L.N."/>
            <person name="Niskanen T."/>
            <person name="Noordeloos M.E."/>
            <person name="Ohm R.A."/>
            <person name="Ortiz-Santana B."/>
            <person name="Ovrebo C."/>
            <person name="Racz N."/>
            <person name="Riley R."/>
            <person name="Savchenko A."/>
            <person name="Shiryaev A."/>
            <person name="Soop K."/>
            <person name="Spirin V."/>
            <person name="Szebenyi C."/>
            <person name="Tomsovsky M."/>
            <person name="Tulloss R.E."/>
            <person name="Uehling J."/>
            <person name="Grigoriev I.V."/>
            <person name="Vagvolgyi C."/>
            <person name="Papp T."/>
            <person name="Martin F.M."/>
            <person name="Miettinen O."/>
            <person name="Hibbett D.S."/>
            <person name="Nagy L.G."/>
        </authorList>
    </citation>
    <scope>NUCLEOTIDE SEQUENCE [LARGE SCALE GENOMIC DNA]</scope>
    <source>
        <strain evidence="2 3">CBS 962.96</strain>
    </source>
</reference>
<dbReference type="Proteomes" id="UP000297245">
    <property type="component" value="Unassembled WGS sequence"/>
</dbReference>
<evidence type="ECO:0008006" key="4">
    <source>
        <dbReference type="Google" id="ProtNLM"/>
    </source>
</evidence>